<name>A0AAV1XAI7_LUPLU</name>
<protein>
    <submittedName>
        <fullName evidence="2">Uncharacterized protein</fullName>
    </submittedName>
</protein>
<organism evidence="2 3">
    <name type="scientific">Lupinus luteus</name>
    <name type="common">European yellow lupine</name>
    <dbReference type="NCBI Taxonomy" id="3873"/>
    <lineage>
        <taxon>Eukaryota</taxon>
        <taxon>Viridiplantae</taxon>
        <taxon>Streptophyta</taxon>
        <taxon>Embryophyta</taxon>
        <taxon>Tracheophyta</taxon>
        <taxon>Spermatophyta</taxon>
        <taxon>Magnoliopsida</taxon>
        <taxon>eudicotyledons</taxon>
        <taxon>Gunneridae</taxon>
        <taxon>Pentapetalae</taxon>
        <taxon>rosids</taxon>
        <taxon>fabids</taxon>
        <taxon>Fabales</taxon>
        <taxon>Fabaceae</taxon>
        <taxon>Papilionoideae</taxon>
        <taxon>50 kb inversion clade</taxon>
        <taxon>genistoids sensu lato</taxon>
        <taxon>core genistoids</taxon>
        <taxon>Genisteae</taxon>
        <taxon>Lupinus</taxon>
    </lineage>
</organism>
<reference evidence="2 3" key="1">
    <citation type="submission" date="2024-03" db="EMBL/GenBank/DDBJ databases">
        <authorList>
            <person name="Martinez-Hernandez J."/>
        </authorList>
    </citation>
    <scope>NUCLEOTIDE SEQUENCE [LARGE SCALE GENOMIC DNA]</scope>
</reference>
<keyword evidence="3" id="KW-1185">Reference proteome</keyword>
<accession>A0AAV1XAI7</accession>
<comment type="caution">
    <text evidence="2">The sequence shown here is derived from an EMBL/GenBank/DDBJ whole genome shotgun (WGS) entry which is preliminary data.</text>
</comment>
<dbReference type="EMBL" id="CAXHTB010000013">
    <property type="protein sequence ID" value="CAL0318502.1"/>
    <property type="molecule type" value="Genomic_DNA"/>
</dbReference>
<evidence type="ECO:0000313" key="2">
    <source>
        <dbReference type="EMBL" id="CAL0318502.1"/>
    </source>
</evidence>
<sequence length="164" mass="17476">MNTFFGKNKGKVVVSGEGFNGTTKSGGKLQVPENIINKKLLGEKGGLSHVTGTKKVSGQDSRVHIAKENFRPLVSSQSNGPLHGPNLMFPTDVESNSKEQQDLVDGPNSGKNSISTSEHMDVQVPGLYFSKELCNVVQNGDDGVTNVSEGEKGASAPNFKLEFI</sequence>
<feature type="region of interest" description="Disordered" evidence="1">
    <location>
        <begin position="89"/>
        <end position="116"/>
    </location>
</feature>
<gene>
    <name evidence="2" type="ORF">LLUT_LOCUS19562</name>
</gene>
<evidence type="ECO:0000313" key="3">
    <source>
        <dbReference type="Proteomes" id="UP001497480"/>
    </source>
</evidence>
<evidence type="ECO:0000256" key="1">
    <source>
        <dbReference type="SAM" id="MobiDB-lite"/>
    </source>
</evidence>
<dbReference type="AlphaFoldDB" id="A0AAV1XAI7"/>
<proteinExistence type="predicted"/>
<dbReference type="Proteomes" id="UP001497480">
    <property type="component" value="Unassembled WGS sequence"/>
</dbReference>